<sequence>MSEEILNKLVAKITKLLDAKTLIPLEYQLWSEKEIAQYFKYSEDYTKKHIIKNPCFPPSRELPTSTDGKRTVHRWKASDVISYAMAFDKAAIRYK</sequence>
<proteinExistence type="predicted"/>
<evidence type="ECO:0000313" key="2">
    <source>
        <dbReference type="Proteomes" id="UP001278188"/>
    </source>
</evidence>
<name>A0ABU3WHC2_9GAMM</name>
<evidence type="ECO:0000313" key="1">
    <source>
        <dbReference type="EMBL" id="MDV2469805.1"/>
    </source>
</evidence>
<dbReference type="RefSeq" id="WP_317084676.1">
    <property type="nucleotide sequence ID" value="NZ_JASVDY010000004.1"/>
</dbReference>
<dbReference type="Proteomes" id="UP001278188">
    <property type="component" value="Unassembled WGS sequence"/>
</dbReference>
<accession>A0ABU3WHC2</accession>
<keyword evidence="2" id="KW-1185">Reference proteome</keyword>
<organism evidence="1 2">
    <name type="scientific">Acinetobacter chinensis</name>
    <dbReference type="NCBI Taxonomy" id="2004650"/>
    <lineage>
        <taxon>Bacteria</taxon>
        <taxon>Pseudomonadati</taxon>
        <taxon>Pseudomonadota</taxon>
        <taxon>Gammaproteobacteria</taxon>
        <taxon>Moraxellales</taxon>
        <taxon>Moraxellaceae</taxon>
        <taxon>Acinetobacter</taxon>
    </lineage>
</organism>
<dbReference type="EMBL" id="JASVDY010000004">
    <property type="protein sequence ID" value="MDV2469805.1"/>
    <property type="molecule type" value="Genomic_DNA"/>
</dbReference>
<evidence type="ECO:0008006" key="3">
    <source>
        <dbReference type="Google" id="ProtNLM"/>
    </source>
</evidence>
<protein>
    <recommendedName>
        <fullName evidence="3">DNA-binding protein</fullName>
    </recommendedName>
</protein>
<reference evidence="1 2" key="1">
    <citation type="submission" date="2023-06" db="EMBL/GenBank/DDBJ databases">
        <title>Genomic Analysis of Acinetobacter Strains Recovered from South Australian Aquatic Samples provides Insights into the Circulation of Antibiotic Resistance determinants in the Environment.</title>
        <authorList>
            <person name="Tobin L."/>
            <person name="Jarocki V.M."/>
            <person name="Kenyon J."/>
            <person name="Drigo B."/>
            <person name="Donner E."/>
            <person name="Djordjevic S.P."/>
            <person name="Hamidian M."/>
        </authorList>
    </citation>
    <scope>NUCLEOTIDE SEQUENCE [LARGE SCALE GENOMIC DNA]</scope>
    <source>
        <strain evidence="1 2">SAAc652</strain>
    </source>
</reference>
<comment type="caution">
    <text evidence="1">The sequence shown here is derived from an EMBL/GenBank/DDBJ whole genome shotgun (WGS) entry which is preliminary data.</text>
</comment>
<gene>
    <name evidence="1" type="ORF">QR674_12525</name>
</gene>